<evidence type="ECO:0000313" key="1">
    <source>
        <dbReference type="EMBL" id="KAA6333975.1"/>
    </source>
</evidence>
<proteinExistence type="predicted"/>
<dbReference type="EMBL" id="SNRY01001050">
    <property type="protein sequence ID" value="KAA6333975.1"/>
    <property type="molecule type" value="Genomic_DNA"/>
</dbReference>
<dbReference type="AlphaFoldDB" id="A0A5J4RKV8"/>
<sequence>MFAGTPNLRQITPTNAKFGNSVTFFWFCKIGHDLVTKVCRFVA</sequence>
<gene>
    <name evidence="1" type="ORF">EZS27_017669</name>
</gene>
<protein>
    <submittedName>
        <fullName evidence="1">Uncharacterized protein</fullName>
    </submittedName>
</protein>
<name>A0A5J4RKV8_9ZZZZ</name>
<comment type="caution">
    <text evidence="1">The sequence shown here is derived from an EMBL/GenBank/DDBJ whole genome shotgun (WGS) entry which is preliminary data.</text>
</comment>
<reference evidence="1" key="1">
    <citation type="submission" date="2019-03" db="EMBL/GenBank/DDBJ databases">
        <title>Single cell metagenomics reveals metabolic interactions within the superorganism composed of flagellate Streblomastix strix and complex community of Bacteroidetes bacteria on its surface.</title>
        <authorList>
            <person name="Treitli S.C."/>
            <person name="Kolisko M."/>
            <person name="Husnik F."/>
            <person name="Keeling P."/>
            <person name="Hampl V."/>
        </authorList>
    </citation>
    <scope>NUCLEOTIDE SEQUENCE</scope>
    <source>
        <strain evidence="1">STM</strain>
    </source>
</reference>
<organism evidence="1">
    <name type="scientific">termite gut metagenome</name>
    <dbReference type="NCBI Taxonomy" id="433724"/>
    <lineage>
        <taxon>unclassified sequences</taxon>
        <taxon>metagenomes</taxon>
        <taxon>organismal metagenomes</taxon>
    </lineage>
</organism>
<accession>A0A5J4RKV8</accession>